<dbReference type="GO" id="GO:0031071">
    <property type="term" value="F:cysteine desulfurase activity"/>
    <property type="evidence" value="ECO:0007669"/>
    <property type="project" value="UniProtKB-EC"/>
</dbReference>
<evidence type="ECO:0000313" key="11">
    <source>
        <dbReference type="Proteomes" id="UP000198215"/>
    </source>
</evidence>
<dbReference type="PIRSF" id="PIRSF005572">
    <property type="entry name" value="NifS"/>
    <property type="match status" value="1"/>
</dbReference>
<evidence type="ECO:0000256" key="8">
    <source>
        <dbReference type="ARBA" id="ARBA00050776"/>
    </source>
</evidence>
<dbReference type="OrthoDB" id="9808002at2"/>
<dbReference type="InterPro" id="IPR015421">
    <property type="entry name" value="PyrdxlP-dep_Trfase_major"/>
</dbReference>
<reference evidence="11" key="1">
    <citation type="submission" date="2016-06" db="EMBL/GenBank/DDBJ databases">
        <authorList>
            <person name="Varghese N."/>
            <person name="Submissions Spin"/>
        </authorList>
    </citation>
    <scope>NUCLEOTIDE SEQUENCE [LARGE SCALE GENOMIC DNA]</scope>
    <source>
        <strain evidence="11">DSM 45161</strain>
    </source>
</reference>
<name>A0A1C5HPV0_9ACTN</name>
<dbReference type="AlphaFoldDB" id="A0A1C5HPV0"/>
<dbReference type="Gene3D" id="3.40.640.10">
    <property type="entry name" value="Type I PLP-dependent aspartate aminotransferase-like (Major domain)"/>
    <property type="match status" value="1"/>
</dbReference>
<evidence type="ECO:0000256" key="1">
    <source>
        <dbReference type="ARBA" id="ARBA00001933"/>
    </source>
</evidence>
<comment type="similarity">
    <text evidence="2">Belongs to the class-V pyridoxal-phosphate-dependent aminotransferase family. NifS/IscS subfamily.</text>
</comment>
<comment type="cofactor">
    <cofactor evidence="1">
        <name>pyridoxal 5'-phosphate</name>
        <dbReference type="ChEBI" id="CHEBI:597326"/>
    </cofactor>
</comment>
<evidence type="ECO:0000256" key="4">
    <source>
        <dbReference type="ARBA" id="ARBA00022723"/>
    </source>
</evidence>
<evidence type="ECO:0000259" key="9">
    <source>
        <dbReference type="Pfam" id="PF00266"/>
    </source>
</evidence>
<keyword evidence="3" id="KW-0808">Transferase</keyword>
<feature type="domain" description="Aminotransferase class V" evidence="9">
    <location>
        <begin position="6"/>
        <end position="363"/>
    </location>
</feature>
<keyword evidence="6" id="KW-0408">Iron</keyword>
<proteinExistence type="inferred from homology"/>
<dbReference type="GO" id="GO:0046872">
    <property type="term" value="F:metal ion binding"/>
    <property type="evidence" value="ECO:0007669"/>
    <property type="project" value="UniProtKB-KW"/>
</dbReference>
<evidence type="ECO:0000256" key="5">
    <source>
        <dbReference type="ARBA" id="ARBA00022898"/>
    </source>
</evidence>
<organism evidence="10 11">
    <name type="scientific">Micromonospora coxensis</name>
    <dbReference type="NCBI Taxonomy" id="356852"/>
    <lineage>
        <taxon>Bacteria</taxon>
        <taxon>Bacillati</taxon>
        <taxon>Actinomycetota</taxon>
        <taxon>Actinomycetes</taxon>
        <taxon>Micromonosporales</taxon>
        <taxon>Micromonosporaceae</taxon>
        <taxon>Micromonospora</taxon>
    </lineage>
</organism>
<evidence type="ECO:0000313" key="10">
    <source>
        <dbReference type="EMBL" id="SCG47937.1"/>
    </source>
</evidence>
<dbReference type="GO" id="GO:0051536">
    <property type="term" value="F:iron-sulfur cluster binding"/>
    <property type="evidence" value="ECO:0007669"/>
    <property type="project" value="UniProtKB-KW"/>
</dbReference>
<gene>
    <name evidence="10" type="ORF">GA0070614_1604</name>
</gene>
<evidence type="ECO:0000256" key="7">
    <source>
        <dbReference type="ARBA" id="ARBA00023014"/>
    </source>
</evidence>
<evidence type="ECO:0000256" key="6">
    <source>
        <dbReference type="ARBA" id="ARBA00023004"/>
    </source>
</evidence>
<sequence length="383" mass="39377">MTSSPVYLDAATAAPLHPVARQALLAALDDGWADPGKLYTQARRARQLLDAAREATAATLGVRADELSFTPSGTTAAHSAVLGGLAGRRRAGAVLAHSAIEHSAVLHAAERHVAGGGAATVVPVDRLGRLDLTAWADAVRAPGVALAALIAASHEVGTVQPVAAAAELCAEAGVPLYVDAAQVLGRTAVPQGWSVLSASAHKWGGPPGVGLLVVRKGTRWESPWPADERESGRTPGVLNLPAVVAAAASLRAAAADAAAEAARLAPLVDRIRERVAAQVPDVEVVGDPVERLPHLVTFSCLYVDGEVLLHALDRRGFAVSSGSSCTSSTLRPSHVLEAMGVLSHGNVRVSLHRETTEADVERFLAELPGIVADLRAEAGVVGL</sequence>
<dbReference type="InterPro" id="IPR015424">
    <property type="entry name" value="PyrdxlP-dep_Trfase"/>
</dbReference>
<dbReference type="SUPFAM" id="SSF53383">
    <property type="entry name" value="PLP-dependent transferases"/>
    <property type="match status" value="1"/>
</dbReference>
<evidence type="ECO:0000256" key="3">
    <source>
        <dbReference type="ARBA" id="ARBA00022679"/>
    </source>
</evidence>
<dbReference type="PANTHER" id="PTHR11601">
    <property type="entry name" value="CYSTEINE DESULFURYLASE FAMILY MEMBER"/>
    <property type="match status" value="1"/>
</dbReference>
<dbReference type="PANTHER" id="PTHR11601:SF34">
    <property type="entry name" value="CYSTEINE DESULFURASE"/>
    <property type="match status" value="1"/>
</dbReference>
<dbReference type="InterPro" id="IPR015422">
    <property type="entry name" value="PyrdxlP-dep_Trfase_small"/>
</dbReference>
<dbReference type="EMBL" id="LT607753">
    <property type="protein sequence ID" value="SCG47937.1"/>
    <property type="molecule type" value="Genomic_DNA"/>
</dbReference>
<evidence type="ECO:0000256" key="2">
    <source>
        <dbReference type="ARBA" id="ARBA00006490"/>
    </source>
</evidence>
<protein>
    <submittedName>
        <fullName evidence="10">Cysteine desulfurase</fullName>
    </submittedName>
</protein>
<comment type="catalytic activity">
    <reaction evidence="8">
        <text>(sulfur carrier)-H + L-cysteine = (sulfur carrier)-SH + L-alanine</text>
        <dbReference type="Rhea" id="RHEA:43892"/>
        <dbReference type="Rhea" id="RHEA-COMP:14737"/>
        <dbReference type="Rhea" id="RHEA-COMP:14739"/>
        <dbReference type="ChEBI" id="CHEBI:29917"/>
        <dbReference type="ChEBI" id="CHEBI:35235"/>
        <dbReference type="ChEBI" id="CHEBI:57972"/>
        <dbReference type="ChEBI" id="CHEBI:64428"/>
        <dbReference type="EC" id="2.8.1.7"/>
    </reaction>
</comment>
<dbReference type="Proteomes" id="UP000198215">
    <property type="component" value="Chromosome I"/>
</dbReference>
<dbReference type="InterPro" id="IPR016454">
    <property type="entry name" value="Cysteine_dSase"/>
</dbReference>
<keyword evidence="4" id="KW-0479">Metal-binding</keyword>
<keyword evidence="11" id="KW-1185">Reference proteome</keyword>
<dbReference type="Pfam" id="PF00266">
    <property type="entry name" value="Aminotran_5"/>
    <property type="match status" value="1"/>
</dbReference>
<dbReference type="InterPro" id="IPR000192">
    <property type="entry name" value="Aminotrans_V_dom"/>
</dbReference>
<dbReference type="Gene3D" id="3.90.1150.10">
    <property type="entry name" value="Aspartate Aminotransferase, domain 1"/>
    <property type="match status" value="1"/>
</dbReference>
<dbReference type="RefSeq" id="WP_088975343.1">
    <property type="nucleotide sequence ID" value="NZ_LT607753.1"/>
</dbReference>
<keyword evidence="5" id="KW-0663">Pyridoxal phosphate</keyword>
<accession>A0A1C5HPV0</accession>
<keyword evidence="7" id="KW-0411">Iron-sulfur</keyword>